<keyword evidence="4" id="KW-0347">Helicase</keyword>
<dbReference type="PROSITE" id="PS51194">
    <property type="entry name" value="HELICASE_CTER"/>
    <property type="match status" value="1"/>
</dbReference>
<dbReference type="OrthoDB" id="434041at2759"/>
<keyword evidence="3" id="KW-0378">Hydrolase</keyword>
<feature type="compositionally biased region" description="Basic and acidic residues" evidence="7">
    <location>
        <begin position="437"/>
        <end position="448"/>
    </location>
</feature>
<evidence type="ECO:0000259" key="10">
    <source>
        <dbReference type="PROSITE" id="PS51195"/>
    </source>
</evidence>
<dbReference type="Proteomes" id="UP000494165">
    <property type="component" value="Unassembled WGS sequence"/>
</dbReference>
<dbReference type="Pfam" id="PF00271">
    <property type="entry name" value="Helicase_C"/>
    <property type="match status" value="1"/>
</dbReference>
<evidence type="ECO:0000256" key="5">
    <source>
        <dbReference type="ARBA" id="ARBA00022840"/>
    </source>
</evidence>
<comment type="caution">
    <text evidence="11">The sequence shown here is derived from an EMBL/GenBank/DDBJ whole genome shotgun (WGS) entry which is preliminary data.</text>
</comment>
<keyword evidence="2" id="KW-0547">Nucleotide-binding</keyword>
<dbReference type="InterPro" id="IPR000629">
    <property type="entry name" value="RNA-helicase_DEAD-box_CS"/>
</dbReference>
<evidence type="ECO:0000256" key="6">
    <source>
        <dbReference type="PROSITE-ProRule" id="PRU00552"/>
    </source>
</evidence>
<evidence type="ECO:0000259" key="8">
    <source>
        <dbReference type="PROSITE" id="PS51192"/>
    </source>
</evidence>
<evidence type="ECO:0000256" key="1">
    <source>
        <dbReference type="ARBA" id="ARBA00012552"/>
    </source>
</evidence>
<evidence type="ECO:0000259" key="9">
    <source>
        <dbReference type="PROSITE" id="PS51194"/>
    </source>
</evidence>
<dbReference type="InterPro" id="IPR027417">
    <property type="entry name" value="P-loop_NTPase"/>
</dbReference>
<feature type="compositionally biased region" description="Basic and acidic residues" evidence="7">
    <location>
        <begin position="517"/>
        <end position="528"/>
    </location>
</feature>
<dbReference type="InterPro" id="IPR014001">
    <property type="entry name" value="Helicase_ATP-bd"/>
</dbReference>
<gene>
    <name evidence="11" type="ORF">CLODIP_2_CD07456</name>
</gene>
<feature type="compositionally biased region" description="Low complexity" evidence="7">
    <location>
        <begin position="541"/>
        <end position="585"/>
    </location>
</feature>
<evidence type="ECO:0000313" key="11">
    <source>
        <dbReference type="EMBL" id="CAB3367018.1"/>
    </source>
</evidence>
<feature type="region of interest" description="Disordered" evidence="7">
    <location>
        <begin position="490"/>
        <end position="588"/>
    </location>
</feature>
<feature type="domain" description="Helicase C-terminal" evidence="9">
    <location>
        <begin position="260"/>
        <end position="409"/>
    </location>
</feature>
<dbReference type="CDD" id="cd18787">
    <property type="entry name" value="SF2_C_DEAD"/>
    <property type="match status" value="1"/>
</dbReference>
<evidence type="ECO:0000256" key="7">
    <source>
        <dbReference type="SAM" id="MobiDB-lite"/>
    </source>
</evidence>
<dbReference type="PROSITE" id="PS00039">
    <property type="entry name" value="DEAD_ATP_HELICASE"/>
    <property type="match status" value="1"/>
</dbReference>
<dbReference type="EMBL" id="CADEPI010000028">
    <property type="protein sequence ID" value="CAB3367018.1"/>
    <property type="molecule type" value="Genomic_DNA"/>
</dbReference>
<dbReference type="Gene3D" id="3.40.50.300">
    <property type="entry name" value="P-loop containing nucleotide triphosphate hydrolases"/>
    <property type="match status" value="2"/>
</dbReference>
<dbReference type="InterPro" id="IPR014014">
    <property type="entry name" value="RNA_helicase_DEAD_Q_motif"/>
</dbReference>
<organism evidence="11 12">
    <name type="scientific">Cloeon dipterum</name>
    <dbReference type="NCBI Taxonomy" id="197152"/>
    <lineage>
        <taxon>Eukaryota</taxon>
        <taxon>Metazoa</taxon>
        <taxon>Ecdysozoa</taxon>
        <taxon>Arthropoda</taxon>
        <taxon>Hexapoda</taxon>
        <taxon>Insecta</taxon>
        <taxon>Pterygota</taxon>
        <taxon>Palaeoptera</taxon>
        <taxon>Ephemeroptera</taxon>
        <taxon>Pisciforma</taxon>
        <taxon>Baetidae</taxon>
        <taxon>Cloeon</taxon>
    </lineage>
</organism>
<keyword evidence="12" id="KW-1185">Reference proteome</keyword>
<dbReference type="PROSITE" id="PS51195">
    <property type="entry name" value="Q_MOTIF"/>
    <property type="match status" value="1"/>
</dbReference>
<dbReference type="GO" id="GO:0005524">
    <property type="term" value="F:ATP binding"/>
    <property type="evidence" value="ECO:0007669"/>
    <property type="project" value="UniProtKB-KW"/>
</dbReference>
<dbReference type="EC" id="3.6.4.13" evidence="1"/>
<dbReference type="GO" id="GO:0016787">
    <property type="term" value="F:hydrolase activity"/>
    <property type="evidence" value="ECO:0007669"/>
    <property type="project" value="UniProtKB-KW"/>
</dbReference>
<dbReference type="InterPro" id="IPR001650">
    <property type="entry name" value="Helicase_C-like"/>
</dbReference>
<dbReference type="SUPFAM" id="SSF52540">
    <property type="entry name" value="P-loop containing nucleoside triphosphate hydrolases"/>
    <property type="match status" value="1"/>
</dbReference>
<protein>
    <recommendedName>
        <fullName evidence="1">RNA helicase</fullName>
        <ecNumber evidence="1">3.6.4.13</ecNumber>
    </recommendedName>
</protein>
<evidence type="ECO:0000256" key="2">
    <source>
        <dbReference type="ARBA" id="ARBA00022741"/>
    </source>
</evidence>
<dbReference type="AlphaFoldDB" id="A0A8S1CG25"/>
<feature type="short sequence motif" description="Q motif" evidence="6">
    <location>
        <begin position="22"/>
        <end position="50"/>
    </location>
</feature>
<evidence type="ECO:0000256" key="4">
    <source>
        <dbReference type="ARBA" id="ARBA00022806"/>
    </source>
</evidence>
<evidence type="ECO:0000256" key="3">
    <source>
        <dbReference type="ARBA" id="ARBA00022801"/>
    </source>
</evidence>
<feature type="domain" description="DEAD-box RNA helicase Q" evidence="10">
    <location>
        <begin position="22"/>
        <end position="50"/>
    </location>
</feature>
<dbReference type="SMART" id="SM00487">
    <property type="entry name" value="DEXDc"/>
    <property type="match status" value="1"/>
</dbReference>
<reference evidence="11 12" key="1">
    <citation type="submission" date="2020-04" db="EMBL/GenBank/DDBJ databases">
        <authorList>
            <person name="Alioto T."/>
            <person name="Alioto T."/>
            <person name="Gomez Garrido J."/>
        </authorList>
    </citation>
    <scope>NUCLEOTIDE SEQUENCE [LARGE SCALE GENOMIC DNA]</scope>
</reference>
<dbReference type="Pfam" id="PF00270">
    <property type="entry name" value="DEAD"/>
    <property type="match status" value="1"/>
</dbReference>
<name>A0A8S1CG25_9INSE</name>
<proteinExistence type="predicted"/>
<keyword evidence="5" id="KW-0067">ATP-binding</keyword>
<dbReference type="GO" id="GO:0003676">
    <property type="term" value="F:nucleic acid binding"/>
    <property type="evidence" value="ECO:0007669"/>
    <property type="project" value="InterPro"/>
</dbReference>
<accession>A0A8S1CG25</accession>
<evidence type="ECO:0000313" key="12">
    <source>
        <dbReference type="Proteomes" id="UP000494165"/>
    </source>
</evidence>
<dbReference type="GO" id="GO:0003724">
    <property type="term" value="F:RNA helicase activity"/>
    <property type="evidence" value="ECO:0007669"/>
    <property type="project" value="UniProtKB-EC"/>
</dbReference>
<sequence>MSKAHVFESRERTRDVQINEDVTFEGLILSESTLKGLKASGFERPSPIQLVAIPLGKCGFDLIAEAKSGTGKTVMFGVTALEILQLPSKSLQVLILTPTREIAAQVGDVLSNIGSGHMGLKVAVFIGGLPVEEDRRRAKQCHIAVGTPGRLKHLIDDELLDVSHVRLIIIDEADKLLEPSFEPDIVHIFKTLPLNKQVIAASATYTPELKVFLEDFMRSPIRVNPEEKCLDAGSGVLLGVRQVAALVPHEVNYLNKMKKKIDALVVILSSVPFKQCIVFNNFHGVVENISGTLNSKGWPTEFLSSGIDQPARLRVIKKFYDFKCRVLLSTDLVARGIDVANVNLVINFDVPMTSATYLHRVGRSGRFGTEGLAVTLVEDNSKDLTRLKGLVQDLQFPMQFSPVQNLPAVLIKKPAETTQDLASNNAKDESDTELSEDETKDKNGKEDSTSDSFVGVDSLPPDNDDKPQEPKVVDELEVALRKELTEMYVSGKSDVAKTPPLSPQKQSPPWRLPFSRPRSDSSQRREYSGRGNHYSPEQQRSPNFSTYNSLSSSPYSSNSSSPEQQRSPSFSTHNSLPNSSISSSPGKDFGLEKLVSNFAKYSDEQRRPQGKEQEPTRFTTRMQSSQQQQYYQQQFEFALHNLSKDVRSYLPPKETPVQGYDELEQACKQFDTKAVFNAAFERSEPYLSRTVYRSLTLGMCKRLGVQVNLAKRHLAFNGGIKAYLNKLIEDNDPQEEDLPTWEPSQDGFRVSRDCWLYGNDYVKSSEAEAESPAFEEPAPRPRFQRVRQQLFAESGDGVHLVVPPAPQEHHTFTFPHFPTEPGASLAKWKEQVKLTTFMIHYSEYFRMMNKIN</sequence>
<dbReference type="PANTHER" id="PTHR47958">
    <property type="entry name" value="ATP-DEPENDENT RNA HELICASE DBP3"/>
    <property type="match status" value="1"/>
</dbReference>
<dbReference type="InterPro" id="IPR011545">
    <property type="entry name" value="DEAD/DEAH_box_helicase_dom"/>
</dbReference>
<dbReference type="PROSITE" id="PS51192">
    <property type="entry name" value="HELICASE_ATP_BIND_1"/>
    <property type="match status" value="1"/>
</dbReference>
<feature type="region of interest" description="Disordered" evidence="7">
    <location>
        <begin position="420"/>
        <end position="471"/>
    </location>
</feature>
<feature type="domain" description="Helicase ATP-binding" evidence="8">
    <location>
        <begin position="53"/>
        <end position="223"/>
    </location>
</feature>
<dbReference type="GO" id="GO:0010468">
    <property type="term" value="P:regulation of gene expression"/>
    <property type="evidence" value="ECO:0007669"/>
    <property type="project" value="UniProtKB-ARBA"/>
</dbReference>
<dbReference type="SMART" id="SM00490">
    <property type="entry name" value="HELICc"/>
    <property type="match status" value="1"/>
</dbReference>